<gene>
    <name evidence="1" type="ORF">GCM10007924_01040</name>
</gene>
<dbReference type="NCBIfam" id="TIGR01509">
    <property type="entry name" value="HAD-SF-IA-v3"/>
    <property type="match status" value="1"/>
</dbReference>
<dbReference type="Gene3D" id="1.10.150.240">
    <property type="entry name" value="Putative phosphatase, domain 2"/>
    <property type="match status" value="1"/>
</dbReference>
<dbReference type="InterPro" id="IPR006439">
    <property type="entry name" value="HAD-SF_hydro_IA"/>
</dbReference>
<accession>A0ABQ5TZ96</accession>
<dbReference type="Proteomes" id="UP001161409">
    <property type="component" value="Unassembled WGS sequence"/>
</dbReference>
<dbReference type="EMBL" id="BSNF01000001">
    <property type="protein sequence ID" value="GLQ04883.1"/>
    <property type="molecule type" value="Genomic_DNA"/>
</dbReference>
<dbReference type="Gene3D" id="3.40.50.1000">
    <property type="entry name" value="HAD superfamily/HAD-like"/>
    <property type="match status" value="1"/>
</dbReference>
<dbReference type="SFLD" id="SFLDS00003">
    <property type="entry name" value="Haloacid_Dehalogenase"/>
    <property type="match status" value="1"/>
</dbReference>
<dbReference type="CDD" id="cd07505">
    <property type="entry name" value="HAD_BPGM-like"/>
    <property type="match status" value="1"/>
</dbReference>
<dbReference type="InterPro" id="IPR023214">
    <property type="entry name" value="HAD_sf"/>
</dbReference>
<reference evidence="1" key="2">
    <citation type="submission" date="2023-01" db="EMBL/GenBank/DDBJ databases">
        <title>Draft genome sequence of Sneathiella chinensis strain NBRC 103408.</title>
        <authorList>
            <person name="Sun Q."/>
            <person name="Mori K."/>
        </authorList>
    </citation>
    <scope>NUCLEOTIDE SEQUENCE</scope>
    <source>
        <strain evidence="1">NBRC 103408</strain>
    </source>
</reference>
<dbReference type="PANTHER" id="PTHR18901">
    <property type="entry name" value="2-DEOXYGLUCOSE-6-PHOSPHATE PHOSPHATASE 2"/>
    <property type="match status" value="1"/>
</dbReference>
<comment type="caution">
    <text evidence="1">The sequence shown here is derived from an EMBL/GenBank/DDBJ whole genome shotgun (WGS) entry which is preliminary data.</text>
</comment>
<evidence type="ECO:0000313" key="1">
    <source>
        <dbReference type="EMBL" id="GLQ04883.1"/>
    </source>
</evidence>
<dbReference type="InterPro" id="IPR023198">
    <property type="entry name" value="PGP-like_dom2"/>
</dbReference>
<sequence>MTVRDAVIFDMDGLLLETEKIALKTFRATCSLFDIRFNQTLYDTCLGRNLQDTEGILTRNIPAFPGSAFMTAWKDAYHEEAVVKPVPLKPGVRRLLSHLQDSGIPCAVATSSGQRVALRKLDNAGIIDQFRFVVSGDQVTRSKPDPEIYLTAARRIGTAPEHCLALEDSDNGVRAAHAANMLVFQIPDLVAPSADVRQLGHQVLPSLIQVYSLFKNPA</sequence>
<organism evidence="1 2">
    <name type="scientific">Sneathiella chinensis</name>
    <dbReference type="NCBI Taxonomy" id="349750"/>
    <lineage>
        <taxon>Bacteria</taxon>
        <taxon>Pseudomonadati</taxon>
        <taxon>Pseudomonadota</taxon>
        <taxon>Alphaproteobacteria</taxon>
        <taxon>Sneathiellales</taxon>
        <taxon>Sneathiellaceae</taxon>
        <taxon>Sneathiella</taxon>
    </lineage>
</organism>
<dbReference type="PRINTS" id="PR00413">
    <property type="entry name" value="HADHALOGNASE"/>
</dbReference>
<dbReference type="SFLD" id="SFLDG01129">
    <property type="entry name" value="C1.5:_HAD__Beta-PGM__Phosphata"/>
    <property type="match status" value="1"/>
</dbReference>
<dbReference type="InterPro" id="IPR041492">
    <property type="entry name" value="HAD_2"/>
</dbReference>
<dbReference type="SUPFAM" id="SSF56784">
    <property type="entry name" value="HAD-like"/>
    <property type="match status" value="1"/>
</dbReference>
<protein>
    <submittedName>
        <fullName evidence="1">Phosphoglycolate phosphatase</fullName>
    </submittedName>
</protein>
<reference evidence="1" key="1">
    <citation type="journal article" date="2014" name="Int. J. Syst. Evol. Microbiol.">
        <title>Complete genome of a new Firmicutes species belonging to the dominant human colonic microbiota ('Ruminococcus bicirculans') reveals two chromosomes and a selective capacity to utilize plant glucans.</title>
        <authorList>
            <consortium name="NISC Comparative Sequencing Program"/>
            <person name="Wegmann U."/>
            <person name="Louis P."/>
            <person name="Goesmann A."/>
            <person name="Henrissat B."/>
            <person name="Duncan S.H."/>
            <person name="Flint H.J."/>
        </authorList>
    </citation>
    <scope>NUCLEOTIDE SEQUENCE</scope>
    <source>
        <strain evidence="1">NBRC 103408</strain>
    </source>
</reference>
<keyword evidence="2" id="KW-1185">Reference proteome</keyword>
<dbReference type="PANTHER" id="PTHR18901:SF38">
    <property type="entry name" value="PSEUDOURIDINE-5'-PHOSPHATASE"/>
    <property type="match status" value="1"/>
</dbReference>
<name>A0ABQ5TZ96_9PROT</name>
<dbReference type="InterPro" id="IPR036412">
    <property type="entry name" value="HAD-like_sf"/>
</dbReference>
<dbReference type="Pfam" id="PF13419">
    <property type="entry name" value="HAD_2"/>
    <property type="match status" value="1"/>
</dbReference>
<dbReference type="RefSeq" id="WP_169558924.1">
    <property type="nucleotide sequence ID" value="NZ_BSNF01000001.1"/>
</dbReference>
<evidence type="ECO:0000313" key="2">
    <source>
        <dbReference type="Proteomes" id="UP001161409"/>
    </source>
</evidence>
<proteinExistence type="predicted"/>